<evidence type="ECO:0000259" key="3">
    <source>
        <dbReference type="Pfam" id="PF25137"/>
    </source>
</evidence>
<feature type="domain" description="Fe-containing alcohol dehydrogenase-like C-terminal" evidence="3">
    <location>
        <begin position="208"/>
        <end position="397"/>
    </location>
</feature>
<dbReference type="InterPro" id="IPR001670">
    <property type="entry name" value="ADH_Fe/GldA"/>
</dbReference>
<dbReference type="CDD" id="cd08192">
    <property type="entry name" value="MAR-like"/>
    <property type="match status" value="1"/>
</dbReference>
<organism evidence="4 5">
    <name type="scientific">Geranomyces variabilis</name>
    <dbReference type="NCBI Taxonomy" id="109894"/>
    <lineage>
        <taxon>Eukaryota</taxon>
        <taxon>Fungi</taxon>
        <taxon>Fungi incertae sedis</taxon>
        <taxon>Chytridiomycota</taxon>
        <taxon>Chytridiomycota incertae sedis</taxon>
        <taxon>Chytridiomycetes</taxon>
        <taxon>Spizellomycetales</taxon>
        <taxon>Powellomycetaceae</taxon>
        <taxon>Geranomyces</taxon>
    </lineage>
</organism>
<evidence type="ECO:0000256" key="1">
    <source>
        <dbReference type="ARBA" id="ARBA00023002"/>
    </source>
</evidence>
<keyword evidence="1" id="KW-0560">Oxidoreductase</keyword>
<dbReference type="PANTHER" id="PTHR11496">
    <property type="entry name" value="ALCOHOL DEHYDROGENASE"/>
    <property type="match status" value="1"/>
</dbReference>
<dbReference type="AlphaFoldDB" id="A0AAD5TEH9"/>
<sequence>MASYAASLPSQLAGLYEPNKLQALRYGANVVRDHLLAALPTPTSRAFIVTGTSLATRTPLIKDLEQLLVGGGGDADPQSTQKNRHAGTFAHIKQHAPVEQLDEATRLILRDENIDTIISVGGGSPIDSAKAIIFRVHEQKKTRDRPTSWLRHIAIPTTLSAAECTPNAGYTQRDGTKTGIKHPNCIPAYVFYDPSYVALHTPPHLILSTGIRALDHAVEAQYHPTATYVPCQLIARSAIAELFALLPQFKADPTDQLVITRLFLAAYASLGFLGANTGSQGLGLSHSLGYALGSPYGIPHGVTSCLTLGHVVKMKALTTTATAAAQIAALLPFVTTKQENGGGGGGGGRDDDDMVRDAQAVGDAIIDLVKRLGLATTLTEQKVGKDQVDIIVERATKGLSDNEKADELYLFDTQQH</sequence>
<dbReference type="Proteomes" id="UP001212152">
    <property type="component" value="Unassembled WGS sequence"/>
</dbReference>
<dbReference type="InterPro" id="IPR039697">
    <property type="entry name" value="Alcohol_dehydrogenase_Fe"/>
</dbReference>
<evidence type="ECO:0000313" key="5">
    <source>
        <dbReference type="Proteomes" id="UP001212152"/>
    </source>
</evidence>
<comment type="caution">
    <text evidence="4">The sequence shown here is derived from an EMBL/GenBank/DDBJ whole genome shotgun (WGS) entry which is preliminary data.</text>
</comment>
<reference evidence="4" key="1">
    <citation type="submission" date="2020-05" db="EMBL/GenBank/DDBJ databases">
        <title>Phylogenomic resolution of chytrid fungi.</title>
        <authorList>
            <person name="Stajich J.E."/>
            <person name="Amses K."/>
            <person name="Simmons R."/>
            <person name="Seto K."/>
            <person name="Myers J."/>
            <person name="Bonds A."/>
            <person name="Quandt C.A."/>
            <person name="Barry K."/>
            <person name="Liu P."/>
            <person name="Grigoriev I."/>
            <person name="Longcore J.E."/>
            <person name="James T.Y."/>
        </authorList>
    </citation>
    <scope>NUCLEOTIDE SEQUENCE</scope>
    <source>
        <strain evidence="4">JEL0379</strain>
    </source>
</reference>
<dbReference type="Gene3D" id="1.20.1090.10">
    <property type="entry name" value="Dehydroquinate synthase-like - alpha domain"/>
    <property type="match status" value="1"/>
</dbReference>
<dbReference type="InterPro" id="IPR018211">
    <property type="entry name" value="ADH_Fe_CS"/>
</dbReference>
<dbReference type="PROSITE" id="PS00060">
    <property type="entry name" value="ADH_IRON_2"/>
    <property type="match status" value="1"/>
</dbReference>
<keyword evidence="5" id="KW-1185">Reference proteome</keyword>
<gene>
    <name evidence="4" type="ORF">HDU87_007710</name>
</gene>
<protein>
    <recommendedName>
        <fullName evidence="6">Alcohol dehydrogenase iron-type/glycerol dehydrogenase GldA domain-containing protein</fullName>
    </recommendedName>
</protein>
<dbReference type="Gene3D" id="3.40.50.1970">
    <property type="match status" value="1"/>
</dbReference>
<dbReference type="Pfam" id="PF25137">
    <property type="entry name" value="ADH_Fe_C"/>
    <property type="match status" value="1"/>
</dbReference>
<accession>A0AAD5TEH9</accession>
<dbReference type="GO" id="GO:0004022">
    <property type="term" value="F:alcohol dehydrogenase (NAD+) activity"/>
    <property type="evidence" value="ECO:0007669"/>
    <property type="project" value="TreeGrafter"/>
</dbReference>
<dbReference type="InterPro" id="IPR056798">
    <property type="entry name" value="ADH_Fe_C"/>
</dbReference>
<dbReference type="Pfam" id="PF00465">
    <property type="entry name" value="Fe-ADH"/>
    <property type="match status" value="1"/>
</dbReference>
<dbReference type="SUPFAM" id="SSF56796">
    <property type="entry name" value="Dehydroquinate synthase-like"/>
    <property type="match status" value="1"/>
</dbReference>
<evidence type="ECO:0008006" key="6">
    <source>
        <dbReference type="Google" id="ProtNLM"/>
    </source>
</evidence>
<feature type="domain" description="Alcohol dehydrogenase iron-type/glycerol dehydrogenase GldA" evidence="2">
    <location>
        <begin position="37"/>
        <end position="194"/>
    </location>
</feature>
<dbReference type="GO" id="GO:0005739">
    <property type="term" value="C:mitochondrion"/>
    <property type="evidence" value="ECO:0007669"/>
    <property type="project" value="TreeGrafter"/>
</dbReference>
<name>A0AAD5TEH9_9FUNG</name>
<proteinExistence type="predicted"/>
<dbReference type="PANTHER" id="PTHR11496:SF97">
    <property type="entry name" value="ALCOHOL DEHYDROGENASE IRON-TYPE_GLYCEROL DEHYDROGENASE GLDA DOMAIN-CONTAINING PROTEIN"/>
    <property type="match status" value="1"/>
</dbReference>
<dbReference type="GO" id="GO:0046872">
    <property type="term" value="F:metal ion binding"/>
    <property type="evidence" value="ECO:0007669"/>
    <property type="project" value="InterPro"/>
</dbReference>
<dbReference type="EMBL" id="JADGJQ010000072">
    <property type="protein sequence ID" value="KAJ3173336.1"/>
    <property type="molecule type" value="Genomic_DNA"/>
</dbReference>
<evidence type="ECO:0000313" key="4">
    <source>
        <dbReference type="EMBL" id="KAJ3173336.1"/>
    </source>
</evidence>
<evidence type="ECO:0000259" key="2">
    <source>
        <dbReference type="Pfam" id="PF00465"/>
    </source>
</evidence>